<feature type="region of interest" description="Disordered" evidence="4">
    <location>
        <begin position="178"/>
        <end position="199"/>
    </location>
</feature>
<keyword evidence="2" id="KW-0863">Zinc-finger</keyword>
<sequence length="199" mass="21781">MSITCGNCQGPLGPDPVQCNTCIDNVYCDLTCSMTSGSLHTSLCNSIRDIAARPSGSSARRAIHFPMRGPSPQVTWLNHLVTSASPKLVPNNWQIVQLVNEVRENTLKSSHGPSFDSLPPSTCTHCGLIIEIYYANTKTDTMDLVSNAAFRRYYKGDTSDVWQGWFLARGYEVSIGSQGQEVREPRDLSADVGTEYTAS</sequence>
<dbReference type="SUPFAM" id="SSF144232">
    <property type="entry name" value="HIT/MYND zinc finger-like"/>
    <property type="match status" value="1"/>
</dbReference>
<dbReference type="InterPro" id="IPR002893">
    <property type="entry name" value="Znf_MYND"/>
</dbReference>
<keyword evidence="7" id="KW-1185">Reference proteome</keyword>
<evidence type="ECO:0000256" key="2">
    <source>
        <dbReference type="ARBA" id="ARBA00022771"/>
    </source>
</evidence>
<proteinExistence type="predicted"/>
<evidence type="ECO:0000256" key="4">
    <source>
        <dbReference type="SAM" id="MobiDB-lite"/>
    </source>
</evidence>
<dbReference type="GO" id="GO:0008270">
    <property type="term" value="F:zinc ion binding"/>
    <property type="evidence" value="ECO:0007669"/>
    <property type="project" value="UniProtKB-KW"/>
</dbReference>
<accession>A0A6A6ZIE4</accession>
<evidence type="ECO:0000313" key="6">
    <source>
        <dbReference type="EMBL" id="KAF2820479.1"/>
    </source>
</evidence>
<evidence type="ECO:0000256" key="1">
    <source>
        <dbReference type="ARBA" id="ARBA00022723"/>
    </source>
</evidence>
<dbReference type="AlphaFoldDB" id="A0A6A6ZIE4"/>
<name>A0A6A6ZIE4_9PLEO</name>
<keyword evidence="3" id="KW-0862">Zinc</keyword>
<dbReference type="PROSITE" id="PS01360">
    <property type="entry name" value="ZF_MYND_1"/>
    <property type="match status" value="1"/>
</dbReference>
<evidence type="ECO:0000313" key="7">
    <source>
        <dbReference type="Proteomes" id="UP000799424"/>
    </source>
</evidence>
<feature type="domain" description="MYND-type" evidence="5">
    <location>
        <begin position="5"/>
        <end position="44"/>
    </location>
</feature>
<gene>
    <name evidence="6" type="ORF">CC86DRAFT_113575</name>
</gene>
<evidence type="ECO:0000259" key="5">
    <source>
        <dbReference type="PROSITE" id="PS01360"/>
    </source>
</evidence>
<organism evidence="6 7">
    <name type="scientific">Ophiobolus disseminans</name>
    <dbReference type="NCBI Taxonomy" id="1469910"/>
    <lineage>
        <taxon>Eukaryota</taxon>
        <taxon>Fungi</taxon>
        <taxon>Dikarya</taxon>
        <taxon>Ascomycota</taxon>
        <taxon>Pezizomycotina</taxon>
        <taxon>Dothideomycetes</taxon>
        <taxon>Pleosporomycetidae</taxon>
        <taxon>Pleosporales</taxon>
        <taxon>Pleosporineae</taxon>
        <taxon>Phaeosphaeriaceae</taxon>
        <taxon>Ophiobolus</taxon>
    </lineage>
</organism>
<dbReference type="Proteomes" id="UP000799424">
    <property type="component" value="Unassembled WGS sequence"/>
</dbReference>
<reference evidence="6" key="1">
    <citation type="journal article" date="2020" name="Stud. Mycol.">
        <title>101 Dothideomycetes genomes: a test case for predicting lifestyles and emergence of pathogens.</title>
        <authorList>
            <person name="Haridas S."/>
            <person name="Albert R."/>
            <person name="Binder M."/>
            <person name="Bloem J."/>
            <person name="Labutti K."/>
            <person name="Salamov A."/>
            <person name="Andreopoulos B."/>
            <person name="Baker S."/>
            <person name="Barry K."/>
            <person name="Bills G."/>
            <person name="Bluhm B."/>
            <person name="Cannon C."/>
            <person name="Castanera R."/>
            <person name="Culley D."/>
            <person name="Daum C."/>
            <person name="Ezra D."/>
            <person name="Gonzalez J."/>
            <person name="Henrissat B."/>
            <person name="Kuo A."/>
            <person name="Liang C."/>
            <person name="Lipzen A."/>
            <person name="Lutzoni F."/>
            <person name="Magnuson J."/>
            <person name="Mondo S."/>
            <person name="Nolan M."/>
            <person name="Ohm R."/>
            <person name="Pangilinan J."/>
            <person name="Park H.-J."/>
            <person name="Ramirez L."/>
            <person name="Alfaro M."/>
            <person name="Sun H."/>
            <person name="Tritt A."/>
            <person name="Yoshinaga Y."/>
            <person name="Zwiers L.-H."/>
            <person name="Turgeon B."/>
            <person name="Goodwin S."/>
            <person name="Spatafora J."/>
            <person name="Crous P."/>
            <person name="Grigoriev I."/>
        </authorList>
    </citation>
    <scope>NUCLEOTIDE SEQUENCE</scope>
    <source>
        <strain evidence="6">CBS 113818</strain>
    </source>
</reference>
<keyword evidence="1" id="KW-0479">Metal-binding</keyword>
<dbReference type="EMBL" id="MU006240">
    <property type="protein sequence ID" value="KAF2820479.1"/>
    <property type="molecule type" value="Genomic_DNA"/>
</dbReference>
<evidence type="ECO:0000256" key="3">
    <source>
        <dbReference type="ARBA" id="ARBA00022833"/>
    </source>
</evidence>
<protein>
    <recommendedName>
        <fullName evidence="5">MYND-type domain-containing protein</fullName>
    </recommendedName>
</protein>